<protein>
    <submittedName>
        <fullName evidence="2">Uncharacterized protein</fullName>
    </submittedName>
</protein>
<reference evidence="3 4" key="2">
    <citation type="submission" date="2024-05" db="EMBL/GenBank/DDBJ databases">
        <authorList>
            <person name="Chen Y."/>
            <person name="Shah S."/>
            <person name="Dougan E. K."/>
            <person name="Thang M."/>
            <person name="Chan C."/>
        </authorList>
    </citation>
    <scope>NUCLEOTIDE SEQUENCE [LARGE SCALE GENOMIC DNA]</scope>
</reference>
<keyword evidence="4" id="KW-1185">Reference proteome</keyword>
<evidence type="ECO:0000313" key="4">
    <source>
        <dbReference type="Proteomes" id="UP001152797"/>
    </source>
</evidence>
<dbReference type="AlphaFoldDB" id="A0A9P1GGN3"/>
<evidence type="ECO:0000256" key="1">
    <source>
        <dbReference type="SAM" id="MobiDB-lite"/>
    </source>
</evidence>
<dbReference type="EMBL" id="CAMXCT020004668">
    <property type="protein sequence ID" value="CAL1163242.1"/>
    <property type="molecule type" value="Genomic_DNA"/>
</dbReference>
<dbReference type="OrthoDB" id="411680at2759"/>
<gene>
    <name evidence="2" type="ORF">C1SCF055_LOCUS35197</name>
</gene>
<proteinExistence type="predicted"/>
<accession>A0A9P1GGN3</accession>
<comment type="caution">
    <text evidence="2">The sequence shown here is derived from an EMBL/GenBank/DDBJ whole genome shotgun (WGS) entry which is preliminary data.</text>
</comment>
<organism evidence="2">
    <name type="scientific">Cladocopium goreaui</name>
    <dbReference type="NCBI Taxonomy" id="2562237"/>
    <lineage>
        <taxon>Eukaryota</taxon>
        <taxon>Sar</taxon>
        <taxon>Alveolata</taxon>
        <taxon>Dinophyceae</taxon>
        <taxon>Suessiales</taxon>
        <taxon>Symbiodiniaceae</taxon>
        <taxon>Cladocopium</taxon>
    </lineage>
</organism>
<evidence type="ECO:0000313" key="3">
    <source>
        <dbReference type="EMBL" id="CAL4797179.1"/>
    </source>
</evidence>
<evidence type="ECO:0000313" key="2">
    <source>
        <dbReference type="EMBL" id="CAI4009867.1"/>
    </source>
</evidence>
<sequence length="388" mass="42957">MTTIKVSLTRVRLLRRVTSNHVHQAGEDAVVGDTAAGTATYCQVLDQLSMTMHVPWGQRMQGEEDSLNGEWASPDRAGPQTPDPGEAEDCVTLALEMLLEVKAFQEAVKLYLDWNREVQIPISSRVEMLKILGTYGNFQPAANHVRELLEAEDIDATEAAELFDGILFGIVQAHHPLSSSRADVLIKEMLDIGLQPTDETMRLIVEAKTLFAAPGFLIDLGQSVLEVIRRCDTVLKSSSLLAISGAHLRTGDLDAAYRWFLASQLMTDRQTLNDGPTLELVSQLARALAIGGRACQLKRLLERLKEDGRSKLPLNAAAVSLSGYTCGRSMATCWLEPAAEVLRRRGLWSSSPAQRQGAGAARVTCSEQWDWQQQETSRQEMYQWLVRQ</sequence>
<feature type="region of interest" description="Disordered" evidence="1">
    <location>
        <begin position="61"/>
        <end position="87"/>
    </location>
</feature>
<reference evidence="2" key="1">
    <citation type="submission" date="2022-10" db="EMBL/GenBank/DDBJ databases">
        <authorList>
            <person name="Chen Y."/>
            <person name="Dougan E. K."/>
            <person name="Chan C."/>
            <person name="Rhodes N."/>
            <person name="Thang M."/>
        </authorList>
    </citation>
    <scope>NUCLEOTIDE SEQUENCE</scope>
</reference>
<name>A0A9P1GGN3_9DINO</name>
<dbReference type="EMBL" id="CAMXCT010004668">
    <property type="protein sequence ID" value="CAI4009867.1"/>
    <property type="molecule type" value="Genomic_DNA"/>
</dbReference>
<dbReference type="Proteomes" id="UP001152797">
    <property type="component" value="Unassembled WGS sequence"/>
</dbReference>
<dbReference type="EMBL" id="CAMXCT030004668">
    <property type="protein sequence ID" value="CAL4797179.1"/>
    <property type="molecule type" value="Genomic_DNA"/>
</dbReference>